<gene>
    <name evidence="1" type="ORF">JD81_05823</name>
</gene>
<keyword evidence="2" id="KW-1185">Reference proteome</keyword>
<reference evidence="1 2" key="1">
    <citation type="submission" date="2019-07" db="EMBL/GenBank/DDBJ databases">
        <title>R&amp;d 2014.</title>
        <authorList>
            <person name="Klenk H.-P."/>
        </authorList>
    </citation>
    <scope>NUCLEOTIDE SEQUENCE [LARGE SCALE GENOMIC DNA]</scope>
    <source>
        <strain evidence="1 2">DSM 43912</strain>
    </source>
</reference>
<protein>
    <submittedName>
        <fullName evidence="1">Uncharacterized protein</fullName>
    </submittedName>
</protein>
<sequence>MSSETTTEHPFNMANRAYQRLLAIASEHLDVGVWKRDSDGRPVMITLTDIASRDIITLAVMDSHEEAVPHALLAVTVDTELRAYGPFAGSSTAGAYAARLALAQPDVVATRPVPLHCPSERDIPSTAWIDAPHTMADMVTARPADTAVTCLILLDRANGSLVAVGPFTTPREADGWRPQPDHEASRFVVALQQVMSDGD</sequence>
<proteinExistence type="predicted"/>
<organism evidence="1 2">
    <name type="scientific">Micromonospora sagamiensis</name>
    <dbReference type="NCBI Taxonomy" id="47875"/>
    <lineage>
        <taxon>Bacteria</taxon>
        <taxon>Bacillati</taxon>
        <taxon>Actinomycetota</taxon>
        <taxon>Actinomycetes</taxon>
        <taxon>Micromonosporales</taxon>
        <taxon>Micromonosporaceae</taxon>
        <taxon>Micromonospora</taxon>
    </lineage>
</organism>
<dbReference type="AlphaFoldDB" id="A0A562WPU6"/>
<comment type="caution">
    <text evidence="1">The sequence shown here is derived from an EMBL/GenBank/DDBJ whole genome shotgun (WGS) entry which is preliminary data.</text>
</comment>
<dbReference type="RefSeq" id="WP_145821558.1">
    <property type="nucleotide sequence ID" value="NZ_AP023438.1"/>
</dbReference>
<dbReference type="EMBL" id="VLLP01000001">
    <property type="protein sequence ID" value="TWJ32248.1"/>
    <property type="molecule type" value="Genomic_DNA"/>
</dbReference>
<dbReference type="Proteomes" id="UP000319728">
    <property type="component" value="Unassembled WGS sequence"/>
</dbReference>
<dbReference type="OrthoDB" id="3358427at2"/>
<evidence type="ECO:0000313" key="1">
    <source>
        <dbReference type="EMBL" id="TWJ32248.1"/>
    </source>
</evidence>
<evidence type="ECO:0000313" key="2">
    <source>
        <dbReference type="Proteomes" id="UP000319728"/>
    </source>
</evidence>
<name>A0A562WPU6_9ACTN</name>
<accession>A0A562WPU6</accession>